<evidence type="ECO:0000313" key="3">
    <source>
        <dbReference type="Proteomes" id="UP000053923"/>
    </source>
</evidence>
<keyword evidence="1" id="KW-0472">Membrane</keyword>
<dbReference type="Proteomes" id="UP000053923">
    <property type="component" value="Unassembled WGS sequence"/>
</dbReference>
<comment type="caution">
    <text evidence="2">The sequence shown here is derived from an EMBL/GenBank/DDBJ whole genome shotgun (WGS) entry which is preliminary data.</text>
</comment>
<dbReference type="RefSeq" id="WP_062711944.1">
    <property type="nucleotide sequence ID" value="NZ_LLZG01000384.1"/>
</dbReference>
<dbReference type="EMBL" id="LLZG01000384">
    <property type="protein sequence ID" value="KUL23724.1"/>
    <property type="molecule type" value="Genomic_DNA"/>
</dbReference>
<evidence type="ECO:0000256" key="1">
    <source>
        <dbReference type="SAM" id="Phobius"/>
    </source>
</evidence>
<dbReference type="AlphaFoldDB" id="A0A117MLC3"/>
<proteinExistence type="predicted"/>
<sequence>MPSASTAGEVLRDILVAFAVRGFFGKLGRHVHTVVTGLLMLPPYIIASALGSFHVFAALAEFIRELIAQGTHEGLAEARARGCGSV</sequence>
<organism evidence="2 3">
    <name type="scientific">Streptomyces regalis</name>
    <dbReference type="NCBI Taxonomy" id="68262"/>
    <lineage>
        <taxon>Bacteria</taxon>
        <taxon>Bacillati</taxon>
        <taxon>Actinomycetota</taxon>
        <taxon>Actinomycetes</taxon>
        <taxon>Kitasatosporales</taxon>
        <taxon>Streptomycetaceae</taxon>
        <taxon>Streptomyces</taxon>
    </lineage>
</organism>
<protein>
    <submittedName>
        <fullName evidence="2">Uncharacterized protein</fullName>
    </submittedName>
</protein>
<keyword evidence="3" id="KW-1185">Reference proteome</keyword>
<accession>A0A117MLC3</accession>
<keyword evidence="1" id="KW-0812">Transmembrane</keyword>
<keyword evidence="1" id="KW-1133">Transmembrane helix</keyword>
<gene>
    <name evidence="2" type="ORF">ADL12_38790</name>
</gene>
<name>A0A117MLC3_9ACTN</name>
<reference evidence="3" key="1">
    <citation type="submission" date="2015-10" db="EMBL/GenBank/DDBJ databases">
        <authorList>
            <person name="Ju K.-S."/>
            <person name="Doroghazi J.R."/>
            <person name="Metcalf W.W."/>
        </authorList>
    </citation>
    <scope>NUCLEOTIDE SEQUENCE [LARGE SCALE GENOMIC DNA]</scope>
    <source>
        <strain evidence="3">NRRL 3151</strain>
    </source>
</reference>
<evidence type="ECO:0000313" key="2">
    <source>
        <dbReference type="EMBL" id="KUL23724.1"/>
    </source>
</evidence>
<feature type="transmembrane region" description="Helical" evidence="1">
    <location>
        <begin position="44"/>
        <end position="63"/>
    </location>
</feature>